<evidence type="ECO:0000313" key="1">
    <source>
        <dbReference type="EMBL" id="MFD2157689.1"/>
    </source>
</evidence>
<gene>
    <name evidence="1" type="ORF">ACFSW8_02125</name>
</gene>
<proteinExistence type="predicted"/>
<evidence type="ECO:0000313" key="2">
    <source>
        <dbReference type="Proteomes" id="UP001597389"/>
    </source>
</evidence>
<organism evidence="1 2">
    <name type="scientific">Rubritalea tangerina</name>
    <dbReference type="NCBI Taxonomy" id="430798"/>
    <lineage>
        <taxon>Bacteria</taxon>
        <taxon>Pseudomonadati</taxon>
        <taxon>Verrucomicrobiota</taxon>
        <taxon>Verrucomicrobiia</taxon>
        <taxon>Verrucomicrobiales</taxon>
        <taxon>Rubritaleaceae</taxon>
        <taxon>Rubritalea</taxon>
    </lineage>
</organism>
<dbReference type="RefSeq" id="WP_377177319.1">
    <property type="nucleotide sequence ID" value="NZ_JBHUJB010000011.1"/>
</dbReference>
<accession>A0ABW4Z6Z4</accession>
<evidence type="ECO:0008006" key="3">
    <source>
        <dbReference type="Google" id="ProtNLM"/>
    </source>
</evidence>
<dbReference type="Proteomes" id="UP001597389">
    <property type="component" value="Unassembled WGS sequence"/>
</dbReference>
<keyword evidence="2" id="KW-1185">Reference proteome</keyword>
<dbReference type="EMBL" id="JBHUJB010000011">
    <property type="protein sequence ID" value="MFD2157689.1"/>
    <property type="molecule type" value="Genomic_DNA"/>
</dbReference>
<reference evidence="2" key="1">
    <citation type="journal article" date="2019" name="Int. J. Syst. Evol. Microbiol.">
        <title>The Global Catalogue of Microorganisms (GCM) 10K type strain sequencing project: providing services to taxonomists for standard genome sequencing and annotation.</title>
        <authorList>
            <consortium name="The Broad Institute Genomics Platform"/>
            <consortium name="The Broad Institute Genome Sequencing Center for Infectious Disease"/>
            <person name="Wu L."/>
            <person name="Ma J."/>
        </authorList>
    </citation>
    <scope>NUCLEOTIDE SEQUENCE [LARGE SCALE GENOMIC DNA]</scope>
    <source>
        <strain evidence="2">CCUG 57942</strain>
    </source>
</reference>
<sequence>MSEVSTENTASGVKELIEKIRHEGVASAEKEAASILHDAKREAASIIASAKSDSAQMLEEARQTIETEKHATEEAIKLAARDTIKELGEGVSRAFDRQLQRFIHKELADETLLRELVIAIGGQASESVAQHDAVEVLLHYEEGDEVAEKRIHDLIFHLSQESFREGMTLRPEACGQNGVTINIVGDDLRVEITEETLTELLTHQLLPRYRSILRSTNPDFTK</sequence>
<comment type="caution">
    <text evidence="1">The sequence shown here is derived from an EMBL/GenBank/DDBJ whole genome shotgun (WGS) entry which is preliminary data.</text>
</comment>
<name>A0ABW4Z6Z4_9BACT</name>
<protein>
    <recommendedName>
        <fullName evidence="3">V-type ATP synthase subunit E</fullName>
    </recommendedName>
</protein>
<dbReference type="Gene3D" id="1.20.5.2950">
    <property type="match status" value="1"/>
</dbReference>